<evidence type="ECO:0000256" key="5">
    <source>
        <dbReference type="ARBA" id="ARBA00023136"/>
    </source>
</evidence>
<accession>A0A5A5T823</accession>
<sequence length="299" mass="30998">MILLILFNMIVTPHFLSAQTLSTNLYQVAETVILAMGMTLVIATGGIDLSVGSVMSIAGSVAALIFVGRIFSLSGPISYIVAIVVAVLVAALCGLFNGFLVTVFRIQPIVATLILYIAGRGIAEVLVNGVVDFSNPTFQFIGSGTILGAPFQVIVMLIIALFFIWLVRGTVFGQQVVATGGNEPAARLAGIPVARVKLTVYIIIGVLAGIAGIFYISNNSSADPGGIGLGMELNAIVAVGGSSLLGGQANIPGTFVGVIFIQLLTFSLTANNISADISRVVEALLIILAVYLQTQRNAA</sequence>
<dbReference type="Pfam" id="PF02653">
    <property type="entry name" value="BPD_transp_2"/>
    <property type="match status" value="1"/>
</dbReference>
<comment type="subcellular location">
    <subcellularLocation>
        <location evidence="1">Cell membrane</location>
        <topology evidence="1">Multi-pass membrane protein</topology>
    </subcellularLocation>
</comment>
<evidence type="ECO:0000313" key="7">
    <source>
        <dbReference type="EMBL" id="GCF07119.1"/>
    </source>
</evidence>
<feature type="transmembrane region" description="Helical" evidence="6">
    <location>
        <begin position="54"/>
        <end position="71"/>
    </location>
</feature>
<feature type="transmembrane region" description="Helical" evidence="6">
    <location>
        <begin position="147"/>
        <end position="167"/>
    </location>
</feature>
<keyword evidence="4 6" id="KW-1133">Transmembrane helix</keyword>
<keyword evidence="3 6" id="KW-0812">Transmembrane</keyword>
<evidence type="ECO:0000256" key="4">
    <source>
        <dbReference type="ARBA" id="ARBA00022989"/>
    </source>
</evidence>
<feature type="transmembrane region" description="Helical" evidence="6">
    <location>
        <begin position="28"/>
        <end position="47"/>
    </location>
</feature>
<gene>
    <name evidence="7" type="ORF">KDI_06830</name>
</gene>
<feature type="transmembrane region" description="Helical" evidence="6">
    <location>
        <begin position="251"/>
        <end position="270"/>
    </location>
</feature>
<protein>
    <submittedName>
        <fullName evidence="7">Monosaccharide-transporting ATPase</fullName>
    </submittedName>
</protein>
<reference evidence="7 8" key="1">
    <citation type="submission" date="2019-01" db="EMBL/GenBank/DDBJ databases">
        <title>Draft genome sequence of Dictyobacter sp. Uno17.</title>
        <authorList>
            <person name="Wang C.M."/>
            <person name="Zheng Y."/>
            <person name="Sakai Y."/>
            <person name="Abe K."/>
            <person name="Yokota A."/>
            <person name="Yabe S."/>
        </authorList>
    </citation>
    <scope>NUCLEOTIDE SEQUENCE [LARGE SCALE GENOMIC DNA]</scope>
    <source>
        <strain evidence="7 8">Uno17</strain>
    </source>
</reference>
<dbReference type="RefSeq" id="WP_216368761.1">
    <property type="nucleotide sequence ID" value="NZ_BIXY01000006.1"/>
</dbReference>
<feature type="transmembrane region" description="Helical" evidence="6">
    <location>
        <begin position="77"/>
        <end position="101"/>
    </location>
</feature>
<evidence type="ECO:0000256" key="6">
    <source>
        <dbReference type="SAM" id="Phobius"/>
    </source>
</evidence>
<dbReference type="GO" id="GO:0022857">
    <property type="term" value="F:transmembrane transporter activity"/>
    <property type="evidence" value="ECO:0007669"/>
    <property type="project" value="InterPro"/>
</dbReference>
<evidence type="ECO:0000256" key="3">
    <source>
        <dbReference type="ARBA" id="ARBA00022692"/>
    </source>
</evidence>
<dbReference type="EMBL" id="BIXY01000006">
    <property type="protein sequence ID" value="GCF07119.1"/>
    <property type="molecule type" value="Genomic_DNA"/>
</dbReference>
<dbReference type="PANTHER" id="PTHR32196:SF19">
    <property type="entry name" value="GALACTOFURANOSE TRANSPORTER PERMEASE PROTEIN YTFT"/>
    <property type="match status" value="1"/>
</dbReference>
<dbReference type="Proteomes" id="UP000322530">
    <property type="component" value="Unassembled WGS sequence"/>
</dbReference>
<keyword evidence="5 6" id="KW-0472">Membrane</keyword>
<dbReference type="InterPro" id="IPR001851">
    <property type="entry name" value="ABC_transp_permease"/>
</dbReference>
<comment type="caution">
    <text evidence="7">The sequence shown here is derived from an EMBL/GenBank/DDBJ whole genome shotgun (WGS) entry which is preliminary data.</text>
</comment>
<dbReference type="PANTHER" id="PTHR32196">
    <property type="entry name" value="ABC TRANSPORTER PERMEASE PROTEIN YPHD-RELATED-RELATED"/>
    <property type="match status" value="1"/>
</dbReference>
<dbReference type="AlphaFoldDB" id="A0A5A5T823"/>
<evidence type="ECO:0000313" key="8">
    <source>
        <dbReference type="Proteomes" id="UP000322530"/>
    </source>
</evidence>
<name>A0A5A5T823_9CHLR</name>
<proteinExistence type="predicted"/>
<dbReference type="GO" id="GO:0005886">
    <property type="term" value="C:plasma membrane"/>
    <property type="evidence" value="ECO:0007669"/>
    <property type="project" value="UniProtKB-SubCell"/>
</dbReference>
<feature type="transmembrane region" description="Helical" evidence="6">
    <location>
        <begin position="198"/>
        <end position="216"/>
    </location>
</feature>
<evidence type="ECO:0000256" key="2">
    <source>
        <dbReference type="ARBA" id="ARBA00022475"/>
    </source>
</evidence>
<keyword evidence="8" id="KW-1185">Reference proteome</keyword>
<dbReference type="CDD" id="cd06579">
    <property type="entry name" value="TM_PBP1_transp_AraH_like"/>
    <property type="match status" value="1"/>
</dbReference>
<feature type="transmembrane region" description="Helical" evidence="6">
    <location>
        <begin position="108"/>
        <end position="127"/>
    </location>
</feature>
<evidence type="ECO:0000256" key="1">
    <source>
        <dbReference type="ARBA" id="ARBA00004651"/>
    </source>
</evidence>
<organism evidence="7 8">
    <name type="scientific">Dictyobacter arantiisoli</name>
    <dbReference type="NCBI Taxonomy" id="2014874"/>
    <lineage>
        <taxon>Bacteria</taxon>
        <taxon>Bacillati</taxon>
        <taxon>Chloroflexota</taxon>
        <taxon>Ktedonobacteria</taxon>
        <taxon>Ktedonobacterales</taxon>
        <taxon>Dictyobacteraceae</taxon>
        <taxon>Dictyobacter</taxon>
    </lineage>
</organism>
<keyword evidence="2" id="KW-1003">Cell membrane</keyword>